<comment type="similarity">
    <text evidence="1">Belongs to the YciI family.</text>
</comment>
<proteinExistence type="inferred from homology"/>
<dbReference type="SUPFAM" id="SSF54909">
    <property type="entry name" value="Dimeric alpha+beta barrel"/>
    <property type="match status" value="1"/>
</dbReference>
<dbReference type="InterPro" id="IPR005545">
    <property type="entry name" value="YCII"/>
</dbReference>
<dbReference type="Gene3D" id="3.30.70.1060">
    <property type="entry name" value="Dimeric alpha+beta barrel"/>
    <property type="match status" value="1"/>
</dbReference>
<dbReference type="RefSeq" id="WP_207859223.1">
    <property type="nucleotide sequence ID" value="NZ_JAFREP010000011.1"/>
</dbReference>
<name>A0A8J7Q2K9_9BACT</name>
<dbReference type="PANTHER" id="PTHR35174:SF3">
    <property type="entry name" value="BLL7171 PROTEIN"/>
    <property type="match status" value="1"/>
</dbReference>
<comment type="caution">
    <text evidence="3">The sequence shown here is derived from an EMBL/GenBank/DDBJ whole genome shotgun (WGS) entry which is preliminary data.</text>
</comment>
<protein>
    <submittedName>
        <fullName evidence="3">YciI family protein</fullName>
    </submittedName>
</protein>
<keyword evidence="4" id="KW-1185">Reference proteome</keyword>
<evidence type="ECO:0000313" key="4">
    <source>
        <dbReference type="Proteomes" id="UP000664417"/>
    </source>
</evidence>
<evidence type="ECO:0000256" key="1">
    <source>
        <dbReference type="ARBA" id="ARBA00007689"/>
    </source>
</evidence>
<evidence type="ECO:0000313" key="3">
    <source>
        <dbReference type="EMBL" id="MBO1319402.1"/>
    </source>
</evidence>
<feature type="domain" description="YCII-related" evidence="2">
    <location>
        <begin position="1"/>
        <end position="112"/>
    </location>
</feature>
<dbReference type="Proteomes" id="UP000664417">
    <property type="component" value="Unassembled WGS sequence"/>
</dbReference>
<sequence>MLYSVLIYDSEPFLAGLPAEEHEQRLQEHLAFQDNLRDKNQLGAVVKLAPTAAAVTVRRSMLEDVVVDGPFAETKEHLIGFYLVEAANLEEAVSAARQLPIGGGALEIRPVAFFEGGDFRQGDALVLRGD</sequence>
<reference evidence="3" key="1">
    <citation type="submission" date="2021-03" db="EMBL/GenBank/DDBJ databases">
        <authorList>
            <person name="Wang G."/>
        </authorList>
    </citation>
    <scope>NUCLEOTIDE SEQUENCE</scope>
    <source>
        <strain evidence="3">KCTC 12899</strain>
    </source>
</reference>
<gene>
    <name evidence="3" type="ORF">J3U88_13090</name>
</gene>
<dbReference type="AlphaFoldDB" id="A0A8J7Q2K9"/>
<evidence type="ECO:0000259" key="2">
    <source>
        <dbReference type="Pfam" id="PF03795"/>
    </source>
</evidence>
<dbReference type="EMBL" id="JAFREP010000011">
    <property type="protein sequence ID" value="MBO1319402.1"/>
    <property type="molecule type" value="Genomic_DNA"/>
</dbReference>
<accession>A0A8J7Q2K9</accession>
<dbReference type="InterPro" id="IPR011008">
    <property type="entry name" value="Dimeric_a/b-barrel"/>
</dbReference>
<dbReference type="Pfam" id="PF03795">
    <property type="entry name" value="YCII"/>
    <property type="match status" value="1"/>
</dbReference>
<dbReference type="PANTHER" id="PTHR35174">
    <property type="entry name" value="BLL7171 PROTEIN-RELATED"/>
    <property type="match status" value="1"/>
</dbReference>
<organism evidence="3 4">
    <name type="scientific">Acanthopleuribacter pedis</name>
    <dbReference type="NCBI Taxonomy" id="442870"/>
    <lineage>
        <taxon>Bacteria</taxon>
        <taxon>Pseudomonadati</taxon>
        <taxon>Acidobacteriota</taxon>
        <taxon>Holophagae</taxon>
        <taxon>Acanthopleuribacterales</taxon>
        <taxon>Acanthopleuribacteraceae</taxon>
        <taxon>Acanthopleuribacter</taxon>
    </lineage>
</organism>